<feature type="signal peptide" evidence="7">
    <location>
        <begin position="1"/>
        <end position="19"/>
    </location>
</feature>
<keyword evidence="1" id="KW-0540">Nuclease</keyword>
<evidence type="ECO:0000256" key="6">
    <source>
        <dbReference type="ARBA" id="ARBA00023180"/>
    </source>
</evidence>
<evidence type="ECO:0000313" key="8">
    <source>
        <dbReference type="EMBL" id="WED65830.1"/>
    </source>
</evidence>
<dbReference type="Gene3D" id="1.10.575.10">
    <property type="entry name" value="P1 Nuclease"/>
    <property type="match status" value="1"/>
</dbReference>
<keyword evidence="3" id="KW-0255">Endonuclease</keyword>
<dbReference type="InterPro" id="IPR008947">
    <property type="entry name" value="PLipase_C/P1_nuclease_dom_sf"/>
</dbReference>
<dbReference type="GO" id="GO:0006308">
    <property type="term" value="P:DNA catabolic process"/>
    <property type="evidence" value="ECO:0007669"/>
    <property type="project" value="InterPro"/>
</dbReference>
<protein>
    <submittedName>
        <fullName evidence="8">S1/P1 nuclease</fullName>
    </submittedName>
</protein>
<evidence type="ECO:0000256" key="7">
    <source>
        <dbReference type="SAM" id="SignalP"/>
    </source>
</evidence>
<dbReference type="SUPFAM" id="SSF48537">
    <property type="entry name" value="Phospholipase C/P1 nuclease"/>
    <property type="match status" value="1"/>
</dbReference>
<dbReference type="GO" id="GO:0016788">
    <property type="term" value="F:hydrolase activity, acting on ester bonds"/>
    <property type="evidence" value="ECO:0007669"/>
    <property type="project" value="InterPro"/>
</dbReference>
<reference evidence="8" key="1">
    <citation type="submission" date="2023-03" db="EMBL/GenBank/DDBJ databases">
        <title>Lomoglobus Profundus gen. nov., sp. nov., a novel member of the phylum Verrucomicrobia, isolated from deep-marine sediment of South China Sea.</title>
        <authorList>
            <person name="Ahmad T."/>
            <person name="Ishaq S.E."/>
            <person name="Wang F."/>
        </authorList>
    </citation>
    <scope>NUCLEOTIDE SEQUENCE</scope>
    <source>
        <strain evidence="8">LMO-M01</strain>
    </source>
</reference>
<dbReference type="PANTHER" id="PTHR33146:SF26">
    <property type="entry name" value="ENDONUCLEASE 4"/>
    <property type="match status" value="1"/>
</dbReference>
<evidence type="ECO:0000256" key="5">
    <source>
        <dbReference type="ARBA" id="ARBA00023157"/>
    </source>
</evidence>
<dbReference type="GO" id="GO:0004519">
    <property type="term" value="F:endonuclease activity"/>
    <property type="evidence" value="ECO:0007669"/>
    <property type="project" value="UniProtKB-KW"/>
</dbReference>
<dbReference type="PANTHER" id="PTHR33146">
    <property type="entry name" value="ENDONUCLEASE 4"/>
    <property type="match status" value="1"/>
</dbReference>
<dbReference type="RefSeq" id="WP_330930360.1">
    <property type="nucleotide sequence ID" value="NZ_CP119075.1"/>
</dbReference>
<accession>A0AAF0CPT9</accession>
<dbReference type="GO" id="GO:0003676">
    <property type="term" value="F:nucleic acid binding"/>
    <property type="evidence" value="ECO:0007669"/>
    <property type="project" value="InterPro"/>
</dbReference>
<evidence type="ECO:0000256" key="2">
    <source>
        <dbReference type="ARBA" id="ARBA00022723"/>
    </source>
</evidence>
<dbReference type="GO" id="GO:0046872">
    <property type="term" value="F:metal ion binding"/>
    <property type="evidence" value="ECO:0007669"/>
    <property type="project" value="UniProtKB-KW"/>
</dbReference>
<evidence type="ECO:0000256" key="3">
    <source>
        <dbReference type="ARBA" id="ARBA00022759"/>
    </source>
</evidence>
<keyword evidence="9" id="KW-1185">Reference proteome</keyword>
<keyword evidence="7" id="KW-0732">Signal</keyword>
<dbReference type="Pfam" id="PF02265">
    <property type="entry name" value="S1-P1_nuclease"/>
    <property type="match status" value="1"/>
</dbReference>
<gene>
    <name evidence="8" type="ORF">PXH66_03080</name>
</gene>
<dbReference type="Proteomes" id="UP001218638">
    <property type="component" value="Chromosome"/>
</dbReference>
<keyword evidence="4" id="KW-0378">Hydrolase</keyword>
<dbReference type="AlphaFoldDB" id="A0AAF0CPT9"/>
<dbReference type="EMBL" id="CP119075">
    <property type="protein sequence ID" value="WED65830.1"/>
    <property type="molecule type" value="Genomic_DNA"/>
</dbReference>
<feature type="chain" id="PRO_5042008682" evidence="7">
    <location>
        <begin position="20"/>
        <end position="256"/>
    </location>
</feature>
<keyword evidence="6" id="KW-0325">Glycoprotein</keyword>
<dbReference type="CDD" id="cd11010">
    <property type="entry name" value="S1-P1_nuclease"/>
    <property type="match status" value="1"/>
</dbReference>
<evidence type="ECO:0000313" key="9">
    <source>
        <dbReference type="Proteomes" id="UP001218638"/>
    </source>
</evidence>
<sequence length="256" mass="28590">MRVSIVLILVFLAVSPANAWGPVGHRVTGALAQPLLTPKTAEAVRAIIGSETLAEASTWPDEMRSDPAPFWQHTASPWHYVTVPEGKTYAEVGAPEEGDAYTALQQFARTLRDPSASLADKQLALRFTVHLVGDLHQPLHVGNGQDRGGNQVKVNFMREDTNLHSVWDSKLIERRKLSYSELAAFLARRITPELRQEWSTADPLIWMAESAEIRDTIYPEGATISWDYGYRSDPIVDQRLEQAGVRLAAYLNELFK</sequence>
<organism evidence="8 9">
    <name type="scientific">Synoicihabitans lomoniglobus</name>
    <dbReference type="NCBI Taxonomy" id="2909285"/>
    <lineage>
        <taxon>Bacteria</taxon>
        <taxon>Pseudomonadati</taxon>
        <taxon>Verrucomicrobiota</taxon>
        <taxon>Opitutia</taxon>
        <taxon>Opitutales</taxon>
        <taxon>Opitutaceae</taxon>
        <taxon>Synoicihabitans</taxon>
    </lineage>
</organism>
<keyword evidence="2" id="KW-0479">Metal-binding</keyword>
<evidence type="ECO:0000256" key="1">
    <source>
        <dbReference type="ARBA" id="ARBA00022722"/>
    </source>
</evidence>
<evidence type="ECO:0000256" key="4">
    <source>
        <dbReference type="ARBA" id="ARBA00022801"/>
    </source>
</evidence>
<name>A0AAF0CPT9_9BACT</name>
<dbReference type="KEGG" id="slom:PXH66_03080"/>
<proteinExistence type="predicted"/>
<dbReference type="InterPro" id="IPR003154">
    <property type="entry name" value="S1/P1nuclease"/>
</dbReference>
<keyword evidence="5" id="KW-1015">Disulfide bond</keyword>